<dbReference type="AlphaFoldDB" id="A0A5C6EV55"/>
<gene>
    <name evidence="1" type="ORF">Poly59_31080</name>
</gene>
<name>A0A5C6EV55_9BACT</name>
<sequence length="135" mass="15337">MKIRSELTTSTSRDNANVYRARAGRLSIQKTPDRVLRYNILLGGEVNRECNGDFFDAMVGDERRRLYRCFGNGFVMTRGQLNNGDQCPECSREIDARFVGLVETRKNIVAMLPLWSMHNPVEITITSEVVCESST</sequence>
<protein>
    <submittedName>
        <fullName evidence="1">Uncharacterized protein</fullName>
    </submittedName>
</protein>
<organism evidence="1 2">
    <name type="scientific">Rubripirellula reticaptiva</name>
    <dbReference type="NCBI Taxonomy" id="2528013"/>
    <lineage>
        <taxon>Bacteria</taxon>
        <taxon>Pseudomonadati</taxon>
        <taxon>Planctomycetota</taxon>
        <taxon>Planctomycetia</taxon>
        <taxon>Pirellulales</taxon>
        <taxon>Pirellulaceae</taxon>
        <taxon>Rubripirellula</taxon>
    </lineage>
</organism>
<evidence type="ECO:0000313" key="1">
    <source>
        <dbReference type="EMBL" id="TWU51516.1"/>
    </source>
</evidence>
<accession>A0A5C6EV55</accession>
<comment type="caution">
    <text evidence="1">The sequence shown here is derived from an EMBL/GenBank/DDBJ whole genome shotgun (WGS) entry which is preliminary data.</text>
</comment>
<proteinExistence type="predicted"/>
<dbReference type="Proteomes" id="UP000317977">
    <property type="component" value="Unassembled WGS sequence"/>
</dbReference>
<reference evidence="1 2" key="1">
    <citation type="submission" date="2019-02" db="EMBL/GenBank/DDBJ databases">
        <title>Deep-cultivation of Planctomycetes and their phenomic and genomic characterization uncovers novel biology.</title>
        <authorList>
            <person name="Wiegand S."/>
            <person name="Jogler M."/>
            <person name="Boedeker C."/>
            <person name="Pinto D."/>
            <person name="Vollmers J."/>
            <person name="Rivas-Marin E."/>
            <person name="Kohn T."/>
            <person name="Peeters S.H."/>
            <person name="Heuer A."/>
            <person name="Rast P."/>
            <person name="Oberbeckmann S."/>
            <person name="Bunk B."/>
            <person name="Jeske O."/>
            <person name="Meyerdierks A."/>
            <person name="Storesund J.E."/>
            <person name="Kallscheuer N."/>
            <person name="Luecker S."/>
            <person name="Lage O.M."/>
            <person name="Pohl T."/>
            <person name="Merkel B.J."/>
            <person name="Hornburger P."/>
            <person name="Mueller R.-W."/>
            <person name="Bruemmer F."/>
            <person name="Labrenz M."/>
            <person name="Spormann A.M."/>
            <person name="Op Den Camp H."/>
            <person name="Overmann J."/>
            <person name="Amann R."/>
            <person name="Jetten M.S.M."/>
            <person name="Mascher T."/>
            <person name="Medema M.H."/>
            <person name="Devos D.P."/>
            <person name="Kaster A.-K."/>
            <person name="Ovreas L."/>
            <person name="Rohde M."/>
            <person name="Galperin M.Y."/>
            <person name="Jogler C."/>
        </authorList>
    </citation>
    <scope>NUCLEOTIDE SEQUENCE [LARGE SCALE GENOMIC DNA]</scope>
    <source>
        <strain evidence="1 2">Poly59</strain>
    </source>
</reference>
<keyword evidence="2" id="KW-1185">Reference proteome</keyword>
<dbReference type="EMBL" id="SJPX01000003">
    <property type="protein sequence ID" value="TWU51516.1"/>
    <property type="molecule type" value="Genomic_DNA"/>
</dbReference>
<evidence type="ECO:0000313" key="2">
    <source>
        <dbReference type="Proteomes" id="UP000317977"/>
    </source>
</evidence>